<dbReference type="Gene3D" id="2.20.25.10">
    <property type="match status" value="1"/>
</dbReference>
<dbReference type="InterPro" id="IPR036102">
    <property type="entry name" value="OsmC/Ohrsf"/>
</dbReference>
<keyword evidence="3" id="KW-1185">Reference proteome</keyword>
<dbReference type="PANTHER" id="PTHR34352">
    <property type="entry name" value="PROTEIN YHFA"/>
    <property type="match status" value="1"/>
</dbReference>
<proteinExistence type="predicted"/>
<evidence type="ECO:0000313" key="2">
    <source>
        <dbReference type="EMBL" id="TCK75248.1"/>
    </source>
</evidence>
<organism evidence="2 3">
    <name type="scientific">Acidipila rosea</name>
    <dbReference type="NCBI Taxonomy" id="768535"/>
    <lineage>
        <taxon>Bacteria</taxon>
        <taxon>Pseudomonadati</taxon>
        <taxon>Acidobacteriota</taxon>
        <taxon>Terriglobia</taxon>
        <taxon>Terriglobales</taxon>
        <taxon>Acidobacteriaceae</taxon>
        <taxon>Acidipila</taxon>
    </lineage>
</organism>
<feature type="region of interest" description="Disordered" evidence="1">
    <location>
        <begin position="1"/>
        <end position="36"/>
    </location>
</feature>
<evidence type="ECO:0000313" key="3">
    <source>
        <dbReference type="Proteomes" id="UP000295210"/>
    </source>
</evidence>
<dbReference type="Proteomes" id="UP000295210">
    <property type="component" value="Unassembled WGS sequence"/>
</dbReference>
<protein>
    <submittedName>
        <fullName evidence="2">Putative redox protein</fullName>
    </submittedName>
</protein>
<comment type="caution">
    <text evidence="2">The sequence shown here is derived from an EMBL/GenBank/DDBJ whole genome shotgun (WGS) entry which is preliminary data.</text>
</comment>
<dbReference type="InterPro" id="IPR003718">
    <property type="entry name" value="OsmC/Ohr_fam"/>
</dbReference>
<reference evidence="2 3" key="1">
    <citation type="submission" date="2019-03" db="EMBL/GenBank/DDBJ databases">
        <title>Genomic Encyclopedia of Type Strains, Phase IV (KMG-IV): sequencing the most valuable type-strain genomes for metagenomic binning, comparative biology and taxonomic classification.</title>
        <authorList>
            <person name="Goeker M."/>
        </authorList>
    </citation>
    <scope>NUCLEOTIDE SEQUENCE [LARGE SCALE GENOMIC DNA]</scope>
    <source>
        <strain evidence="2 3">DSM 103428</strain>
    </source>
</reference>
<dbReference type="OrthoDB" id="9804010at2"/>
<dbReference type="EMBL" id="SMGK01000001">
    <property type="protein sequence ID" value="TCK75248.1"/>
    <property type="molecule type" value="Genomic_DNA"/>
</dbReference>
<dbReference type="Pfam" id="PF02566">
    <property type="entry name" value="OsmC"/>
    <property type="match status" value="1"/>
</dbReference>
<dbReference type="InterPro" id="IPR015946">
    <property type="entry name" value="KH_dom-like_a/b"/>
</dbReference>
<dbReference type="RefSeq" id="WP_131990868.1">
    <property type="nucleotide sequence ID" value="NZ_SMGK01000001.1"/>
</dbReference>
<dbReference type="AlphaFoldDB" id="A0A4R1LA32"/>
<accession>A0A4R1LA32</accession>
<dbReference type="Gene3D" id="3.30.300.20">
    <property type="match status" value="1"/>
</dbReference>
<evidence type="ECO:0000256" key="1">
    <source>
        <dbReference type="SAM" id="MobiDB-lite"/>
    </source>
</evidence>
<feature type="compositionally biased region" description="Basic and acidic residues" evidence="1">
    <location>
        <begin position="9"/>
        <end position="29"/>
    </location>
</feature>
<sequence>MIASAEWKQGMEFEGRSESGHSIHFDATPEHTTGPSPMEAVLAALCGCTSVDVVSILKKKREPVTGLVVSAKAEQAGEAPRVFTRIMLTYRVSGGVSQKAMEDAVTLSKTKYCSVSLMLDKAAKIDYEIEYA</sequence>
<dbReference type="SUPFAM" id="SSF82784">
    <property type="entry name" value="OsmC-like"/>
    <property type="match status" value="1"/>
</dbReference>
<gene>
    <name evidence="2" type="ORF">C7378_0228</name>
</gene>
<dbReference type="PANTHER" id="PTHR34352:SF1">
    <property type="entry name" value="PROTEIN YHFA"/>
    <property type="match status" value="1"/>
</dbReference>
<name>A0A4R1LA32_9BACT</name>